<dbReference type="PROSITE" id="PS00866">
    <property type="entry name" value="CPSASE_1"/>
    <property type="match status" value="1"/>
</dbReference>
<dbReference type="FunFam" id="3.30.1490.20:FF:000003">
    <property type="entry name" value="acetyl-CoA carboxylase isoform X1"/>
    <property type="match status" value="1"/>
</dbReference>
<dbReference type="GO" id="GO:0005524">
    <property type="term" value="F:ATP binding"/>
    <property type="evidence" value="ECO:0007669"/>
    <property type="project" value="UniProtKB-UniRule"/>
</dbReference>
<sequence length="457" mass="50653">MIKKILIANRGEIALRIWRACTELNIPSVLVFSTADRESLPVRLAGEKVCIGPPSSLDSYLNIPALLSALEVTGCDAIHPGYGFLAENASFAEICEESGITFIGPTAENIRLMGDKAEARQNAVKAGLPILPGAVKPIKTREEARALARRIGFPVILKAAGGGGGRGMRIVRDQKDLLPMLEACQNEALAAFDNPEVYLEKFVERPRHIEVQILADNYGQVVALGERDCSLQRRHQKLVEEAPSPVVTARMRSRLCAYARRLVHHIGYRSAGTIEFLVDSRQNIYFMEMNTRIQVEHPVTETVTGVDIIKEQLHLANGERLAFSQRQVHIRGAAIECRINAEDPAVNFRPSPGTVNRLLVPGGPGVRFDSHLYQGYRVPPYYDSLIGKLIVSGRDRREALERLRRALMELEIDGVKTTVPLYRKLLDHAGFLSGKYYVGLIETMLEKEQSDESAAGQ</sequence>
<evidence type="ECO:0000256" key="9">
    <source>
        <dbReference type="ARBA" id="ARBA00022832"/>
    </source>
</evidence>
<proteinExistence type="predicted"/>
<keyword evidence="12 17" id="KW-0443">Lipid metabolism</keyword>
<dbReference type="InterPro" id="IPR016185">
    <property type="entry name" value="PreATP-grasp_dom_sf"/>
</dbReference>
<keyword evidence="13 17" id="KW-0275">Fatty acid biosynthesis</keyword>
<dbReference type="GO" id="GO:2001295">
    <property type="term" value="P:malonyl-CoA biosynthetic process"/>
    <property type="evidence" value="ECO:0007669"/>
    <property type="project" value="UniProtKB-UniPathway"/>
</dbReference>
<evidence type="ECO:0000256" key="10">
    <source>
        <dbReference type="ARBA" id="ARBA00022840"/>
    </source>
</evidence>
<dbReference type="InterPro" id="IPR051602">
    <property type="entry name" value="ACC_Biotin_Carboxylase"/>
</dbReference>
<keyword evidence="8 16" id="KW-0547">Nucleotide-binding</keyword>
<dbReference type="InterPro" id="IPR011761">
    <property type="entry name" value="ATP-grasp"/>
</dbReference>
<gene>
    <name evidence="20" type="primary">accC</name>
    <name evidence="20" type="ORF">BWY73_00199</name>
</gene>
<dbReference type="GO" id="GO:0006633">
    <property type="term" value="P:fatty acid biosynthetic process"/>
    <property type="evidence" value="ECO:0007669"/>
    <property type="project" value="UniProtKB-KW"/>
</dbReference>
<reference evidence="20" key="1">
    <citation type="submission" date="2017-02" db="EMBL/GenBank/DDBJ databases">
        <title>Delving into the versatile metabolic prowess of the omnipresent phylum Bacteroidetes.</title>
        <authorList>
            <person name="Nobu M.K."/>
            <person name="Mei R."/>
            <person name="Narihiro T."/>
            <person name="Kuroda K."/>
            <person name="Liu W.-T."/>
        </authorList>
    </citation>
    <scope>NUCLEOTIDE SEQUENCE</scope>
    <source>
        <strain evidence="20">ADurb.Bin417</strain>
    </source>
</reference>
<dbReference type="UniPathway" id="UPA00655">
    <property type="reaction ID" value="UER00711"/>
</dbReference>
<evidence type="ECO:0000256" key="7">
    <source>
        <dbReference type="ARBA" id="ARBA00022723"/>
    </source>
</evidence>
<dbReference type="Pfam" id="PF02785">
    <property type="entry name" value="Biotin_carb_C"/>
    <property type="match status" value="1"/>
</dbReference>
<accession>A0A1V5MK70</accession>
<evidence type="ECO:0000259" key="18">
    <source>
        <dbReference type="PROSITE" id="PS50975"/>
    </source>
</evidence>
<evidence type="ECO:0000256" key="8">
    <source>
        <dbReference type="ARBA" id="ARBA00022741"/>
    </source>
</evidence>
<keyword evidence="7" id="KW-0479">Metal-binding</keyword>
<evidence type="ECO:0000256" key="4">
    <source>
        <dbReference type="ARBA" id="ARBA00013263"/>
    </source>
</evidence>
<dbReference type="SMART" id="SM00878">
    <property type="entry name" value="Biotin_carb_C"/>
    <property type="match status" value="1"/>
</dbReference>
<dbReference type="Gene3D" id="3.30.470.20">
    <property type="entry name" value="ATP-grasp fold, B domain"/>
    <property type="match status" value="1"/>
</dbReference>
<dbReference type="AlphaFoldDB" id="A0A1V5MK70"/>
<evidence type="ECO:0000256" key="17">
    <source>
        <dbReference type="RuleBase" id="RU365063"/>
    </source>
</evidence>
<evidence type="ECO:0000256" key="2">
    <source>
        <dbReference type="ARBA" id="ARBA00004956"/>
    </source>
</evidence>
<keyword evidence="5 17" id="KW-0444">Lipid biosynthesis</keyword>
<keyword evidence="14 17" id="KW-0092">Biotin</keyword>
<name>A0A1V5MK70_UNCT6</name>
<dbReference type="InterPro" id="IPR011764">
    <property type="entry name" value="Biotin_carboxylation_dom"/>
</dbReference>
<evidence type="ECO:0000256" key="6">
    <source>
        <dbReference type="ARBA" id="ARBA00022598"/>
    </source>
</evidence>
<comment type="subunit">
    <text evidence="3 17">Acetyl-CoA carboxylase is a heterohexamer of biotin carboxyl carrier protein, biotin carboxylase and the two subunits of carboxyl transferase in a 2:2 complex.</text>
</comment>
<comment type="function">
    <text evidence="1 17">This protein is a component of the acetyl coenzyme A carboxylase complex; first, biotin carboxylase catalyzes the carboxylation of the carrier protein and then the transcarboxylase transfers the carboxyl group to form malonyl-CoA.</text>
</comment>
<dbReference type="InterPro" id="IPR011054">
    <property type="entry name" value="Rudment_hybrid_motif"/>
</dbReference>
<feature type="domain" description="Biotin carboxylation" evidence="19">
    <location>
        <begin position="1"/>
        <end position="446"/>
    </location>
</feature>
<dbReference type="Gene3D" id="3.40.50.20">
    <property type="match status" value="1"/>
</dbReference>
<dbReference type="PANTHER" id="PTHR48095">
    <property type="entry name" value="PYRUVATE CARBOXYLASE SUBUNIT A"/>
    <property type="match status" value="1"/>
</dbReference>
<dbReference type="InterPro" id="IPR005479">
    <property type="entry name" value="CPAse_ATP-bd"/>
</dbReference>
<comment type="caution">
    <text evidence="20">The sequence shown here is derived from an EMBL/GenBank/DDBJ whole genome shotgun (WGS) entry which is preliminary data.</text>
</comment>
<dbReference type="GO" id="GO:0046872">
    <property type="term" value="F:metal ion binding"/>
    <property type="evidence" value="ECO:0007669"/>
    <property type="project" value="UniProtKB-KW"/>
</dbReference>
<evidence type="ECO:0000256" key="3">
    <source>
        <dbReference type="ARBA" id="ARBA00011750"/>
    </source>
</evidence>
<dbReference type="EMBL" id="MWAK01000013">
    <property type="protein sequence ID" value="OPZ93667.1"/>
    <property type="molecule type" value="Genomic_DNA"/>
</dbReference>
<protein>
    <recommendedName>
        <fullName evidence="4 17">Biotin carboxylase</fullName>
        <ecNumber evidence="4 17">6.3.4.14</ecNumber>
    </recommendedName>
    <alternativeName>
        <fullName evidence="17">Acetyl-coenzyme A carboxylase biotin carboxylase subunit A</fullName>
    </alternativeName>
</protein>
<evidence type="ECO:0000256" key="12">
    <source>
        <dbReference type="ARBA" id="ARBA00023098"/>
    </source>
</evidence>
<evidence type="ECO:0000259" key="19">
    <source>
        <dbReference type="PROSITE" id="PS50979"/>
    </source>
</evidence>
<evidence type="ECO:0000256" key="13">
    <source>
        <dbReference type="ARBA" id="ARBA00023160"/>
    </source>
</evidence>
<keyword evidence="10 16" id="KW-0067">ATP-binding</keyword>
<dbReference type="GO" id="GO:0004075">
    <property type="term" value="F:biotin carboxylase activity"/>
    <property type="evidence" value="ECO:0007669"/>
    <property type="project" value="UniProtKB-EC"/>
</dbReference>
<dbReference type="EC" id="6.3.4.14" evidence="4 17"/>
<dbReference type="SUPFAM" id="SSF52440">
    <property type="entry name" value="PreATP-grasp domain"/>
    <property type="match status" value="1"/>
</dbReference>
<dbReference type="SUPFAM" id="SSF56059">
    <property type="entry name" value="Glutathione synthetase ATP-binding domain-like"/>
    <property type="match status" value="1"/>
</dbReference>
<dbReference type="SUPFAM" id="SSF51246">
    <property type="entry name" value="Rudiment single hybrid motif"/>
    <property type="match status" value="1"/>
</dbReference>
<dbReference type="Pfam" id="PF02786">
    <property type="entry name" value="CPSase_L_D2"/>
    <property type="match status" value="1"/>
</dbReference>
<keyword evidence="6 17" id="KW-0436">Ligase</keyword>
<comment type="pathway">
    <text evidence="2 17">Lipid metabolism; malonyl-CoA biosynthesis; malonyl-CoA from acetyl-CoA: step 1/1.</text>
</comment>
<dbReference type="InterPro" id="IPR004549">
    <property type="entry name" value="Acetyl_CoA_COase_biotin_COase"/>
</dbReference>
<evidence type="ECO:0000256" key="14">
    <source>
        <dbReference type="ARBA" id="ARBA00023267"/>
    </source>
</evidence>
<evidence type="ECO:0000256" key="1">
    <source>
        <dbReference type="ARBA" id="ARBA00003761"/>
    </source>
</evidence>
<feature type="domain" description="ATP-grasp" evidence="18">
    <location>
        <begin position="120"/>
        <end position="317"/>
    </location>
</feature>
<keyword evidence="11" id="KW-0460">Magnesium</keyword>
<dbReference type="PANTHER" id="PTHR48095:SF2">
    <property type="entry name" value="BIOTIN CARBOXYLASE, CHLOROPLASTIC"/>
    <property type="match status" value="1"/>
</dbReference>
<comment type="catalytic activity">
    <reaction evidence="15 17">
        <text>N(6)-biotinyl-L-lysyl-[protein] + hydrogencarbonate + ATP = N(6)-carboxybiotinyl-L-lysyl-[protein] + ADP + phosphate + H(+)</text>
        <dbReference type="Rhea" id="RHEA:13501"/>
        <dbReference type="Rhea" id="RHEA-COMP:10505"/>
        <dbReference type="Rhea" id="RHEA-COMP:10506"/>
        <dbReference type="ChEBI" id="CHEBI:15378"/>
        <dbReference type="ChEBI" id="CHEBI:17544"/>
        <dbReference type="ChEBI" id="CHEBI:30616"/>
        <dbReference type="ChEBI" id="CHEBI:43474"/>
        <dbReference type="ChEBI" id="CHEBI:83144"/>
        <dbReference type="ChEBI" id="CHEBI:83145"/>
        <dbReference type="ChEBI" id="CHEBI:456216"/>
        <dbReference type="EC" id="6.3.4.14"/>
    </reaction>
</comment>
<dbReference type="Proteomes" id="UP000485484">
    <property type="component" value="Unassembled WGS sequence"/>
</dbReference>
<evidence type="ECO:0000256" key="11">
    <source>
        <dbReference type="ARBA" id="ARBA00022842"/>
    </source>
</evidence>
<dbReference type="InterPro" id="IPR013815">
    <property type="entry name" value="ATP_grasp_subdomain_1"/>
</dbReference>
<dbReference type="InterPro" id="IPR005481">
    <property type="entry name" value="BC-like_N"/>
</dbReference>
<dbReference type="NCBIfam" id="TIGR00514">
    <property type="entry name" value="accC"/>
    <property type="match status" value="1"/>
</dbReference>
<evidence type="ECO:0000256" key="16">
    <source>
        <dbReference type="PROSITE-ProRule" id="PRU00409"/>
    </source>
</evidence>
<dbReference type="InterPro" id="IPR005482">
    <property type="entry name" value="Biotin_COase_C"/>
</dbReference>
<dbReference type="FunFam" id="3.40.50.20:FF:000010">
    <property type="entry name" value="Propionyl-CoA carboxylase subunit alpha"/>
    <property type="match status" value="1"/>
</dbReference>
<dbReference type="Pfam" id="PF00289">
    <property type="entry name" value="Biotin_carb_N"/>
    <property type="match status" value="1"/>
</dbReference>
<organism evidence="20">
    <name type="scientific">candidate division TA06 bacterium ADurb.Bin417</name>
    <dbReference type="NCBI Taxonomy" id="1852828"/>
    <lineage>
        <taxon>Bacteria</taxon>
        <taxon>Bacteria division TA06</taxon>
    </lineage>
</organism>
<evidence type="ECO:0000313" key="20">
    <source>
        <dbReference type="EMBL" id="OPZ93667.1"/>
    </source>
</evidence>
<dbReference type="PROSITE" id="PS00867">
    <property type="entry name" value="CPSASE_2"/>
    <property type="match status" value="1"/>
</dbReference>
<dbReference type="PROSITE" id="PS50979">
    <property type="entry name" value="BC"/>
    <property type="match status" value="1"/>
</dbReference>
<keyword evidence="9 17" id="KW-0276">Fatty acid metabolism</keyword>
<evidence type="ECO:0000256" key="15">
    <source>
        <dbReference type="ARBA" id="ARBA00048600"/>
    </source>
</evidence>
<evidence type="ECO:0000256" key="5">
    <source>
        <dbReference type="ARBA" id="ARBA00022516"/>
    </source>
</evidence>
<dbReference type="NCBIfam" id="NF006367">
    <property type="entry name" value="PRK08591.1"/>
    <property type="match status" value="1"/>
</dbReference>
<dbReference type="Gene3D" id="3.30.1490.20">
    <property type="entry name" value="ATP-grasp fold, A domain"/>
    <property type="match status" value="1"/>
</dbReference>
<dbReference type="PROSITE" id="PS50975">
    <property type="entry name" value="ATP_GRASP"/>
    <property type="match status" value="1"/>
</dbReference>